<keyword evidence="3 10" id="KW-0328">Glycosyltransferase</keyword>
<dbReference type="EMBL" id="CP107006">
    <property type="protein sequence ID" value="UYQ94488.1"/>
    <property type="molecule type" value="Genomic_DNA"/>
</dbReference>
<feature type="transmembrane region" description="Helical" evidence="8">
    <location>
        <begin position="107"/>
        <end position="128"/>
    </location>
</feature>
<sequence length="522" mass="59294">MQQTSFEKYYPWFIAAVIASLVPGLFTPLMEPDAALYASIAKQIVLRGDWINLYADGADWLDKPHLPFWLGAASFHLFGMNAFAWKLPAFLCWLAGARYTYLFAKHFYGDAVARPAALIYLCALHAIISANDVRAEPYLTLFLIATSYYLVKEKIVLASLFAAFALMTKGPFVLIPIGGGMLLHWGMTGDWKQLWRPKWYLWLILTFVFTLPELYCLYAQFDAQPDKVVFGRQQVSGIRFFLWDSQFGRFFNTGPIKGKGDPFFFLHTLLWAFLPFSLLLYAAIFVRLRRLRQGTEWISLGAGLLTMLVFSLSRFQLPHYLNILFPYFAVLLAAWLVSLQRTKAVLATQRVVSLIIIVLAAAINVLFRGPGWPIYFAVTALAAFMWYRLRSYEQLVANGAVASIALALFLNIFFYPHLLPYQGGSTTAGWLNRQGITDTVRFYRINSYSFDFIYNGPVQREGNAPLIYTARKGKASLDSVGTVYQTVGVFPSYKVTRLDGKFVNASTRDKSLDTVWVLRLKE</sequence>
<feature type="transmembrane region" description="Helical" evidence="8">
    <location>
        <begin position="199"/>
        <end position="221"/>
    </location>
</feature>
<dbReference type="Pfam" id="PF13231">
    <property type="entry name" value="PMT_2"/>
    <property type="match status" value="1"/>
</dbReference>
<feature type="transmembrane region" description="Helical" evidence="8">
    <location>
        <begin position="68"/>
        <end position="95"/>
    </location>
</feature>
<feature type="transmembrane region" description="Helical" evidence="8">
    <location>
        <begin position="264"/>
        <end position="285"/>
    </location>
</feature>
<protein>
    <submittedName>
        <fullName evidence="10">Glycosyltransferase family 39 protein</fullName>
        <ecNumber evidence="10">2.4.-.-</ecNumber>
    </submittedName>
</protein>
<keyword evidence="11" id="KW-1185">Reference proteome</keyword>
<feature type="domain" description="Glycosyltransferase RgtA/B/C/D-like" evidence="9">
    <location>
        <begin position="62"/>
        <end position="215"/>
    </location>
</feature>
<feature type="transmembrane region" description="Helical" evidence="8">
    <location>
        <begin position="12"/>
        <end position="30"/>
    </location>
</feature>
<feature type="transmembrane region" description="Helical" evidence="8">
    <location>
        <begin position="297"/>
        <end position="313"/>
    </location>
</feature>
<keyword evidence="4 10" id="KW-0808">Transferase</keyword>
<reference evidence="10" key="1">
    <citation type="submission" date="2022-10" db="EMBL/GenBank/DDBJ databases">
        <title>Chitinophaga sp. nov., isolated from soil.</title>
        <authorList>
            <person name="Jeon C.O."/>
        </authorList>
    </citation>
    <scope>NUCLEOTIDE SEQUENCE</scope>
    <source>
        <strain evidence="10">R8</strain>
    </source>
</reference>
<dbReference type="Proteomes" id="UP001162741">
    <property type="component" value="Chromosome"/>
</dbReference>
<dbReference type="EC" id="2.4.-.-" evidence="10"/>
<feature type="transmembrane region" description="Helical" evidence="8">
    <location>
        <begin position="155"/>
        <end position="178"/>
    </location>
</feature>
<dbReference type="InterPro" id="IPR050297">
    <property type="entry name" value="LipidA_mod_glycosyltrf_83"/>
</dbReference>
<dbReference type="InterPro" id="IPR038731">
    <property type="entry name" value="RgtA/B/C-like"/>
</dbReference>
<accession>A0ABY6J491</accession>
<dbReference type="PANTHER" id="PTHR33908">
    <property type="entry name" value="MANNOSYLTRANSFERASE YKCB-RELATED"/>
    <property type="match status" value="1"/>
</dbReference>
<keyword evidence="6 8" id="KW-1133">Transmembrane helix</keyword>
<evidence type="ECO:0000313" key="11">
    <source>
        <dbReference type="Proteomes" id="UP001162741"/>
    </source>
</evidence>
<dbReference type="GO" id="GO:0016757">
    <property type="term" value="F:glycosyltransferase activity"/>
    <property type="evidence" value="ECO:0007669"/>
    <property type="project" value="UniProtKB-KW"/>
</dbReference>
<name>A0ABY6J491_9BACT</name>
<keyword evidence="5 8" id="KW-0812">Transmembrane</keyword>
<evidence type="ECO:0000256" key="2">
    <source>
        <dbReference type="ARBA" id="ARBA00022475"/>
    </source>
</evidence>
<gene>
    <name evidence="10" type="ORF">MKQ68_05210</name>
</gene>
<evidence type="ECO:0000256" key="1">
    <source>
        <dbReference type="ARBA" id="ARBA00004651"/>
    </source>
</evidence>
<feature type="transmembrane region" description="Helical" evidence="8">
    <location>
        <begin position="373"/>
        <end position="389"/>
    </location>
</feature>
<organism evidence="10 11">
    <name type="scientific">Chitinophaga horti</name>
    <dbReference type="NCBI Taxonomy" id="2920382"/>
    <lineage>
        <taxon>Bacteria</taxon>
        <taxon>Pseudomonadati</taxon>
        <taxon>Bacteroidota</taxon>
        <taxon>Chitinophagia</taxon>
        <taxon>Chitinophagales</taxon>
        <taxon>Chitinophagaceae</taxon>
        <taxon>Chitinophaga</taxon>
    </lineage>
</organism>
<comment type="subcellular location">
    <subcellularLocation>
        <location evidence="1">Cell membrane</location>
        <topology evidence="1">Multi-pass membrane protein</topology>
    </subcellularLocation>
</comment>
<proteinExistence type="predicted"/>
<evidence type="ECO:0000256" key="3">
    <source>
        <dbReference type="ARBA" id="ARBA00022676"/>
    </source>
</evidence>
<evidence type="ECO:0000259" key="9">
    <source>
        <dbReference type="Pfam" id="PF13231"/>
    </source>
</evidence>
<feature type="transmembrane region" description="Helical" evidence="8">
    <location>
        <begin position="351"/>
        <end position="367"/>
    </location>
</feature>
<evidence type="ECO:0000256" key="6">
    <source>
        <dbReference type="ARBA" id="ARBA00022989"/>
    </source>
</evidence>
<dbReference type="RefSeq" id="WP_264282370.1">
    <property type="nucleotide sequence ID" value="NZ_CP107006.1"/>
</dbReference>
<evidence type="ECO:0000256" key="5">
    <source>
        <dbReference type="ARBA" id="ARBA00022692"/>
    </source>
</evidence>
<dbReference type="PANTHER" id="PTHR33908:SF3">
    <property type="entry name" value="UNDECAPRENYL PHOSPHATE-ALPHA-4-AMINO-4-DEOXY-L-ARABINOSE ARABINOSYL TRANSFERASE"/>
    <property type="match status" value="1"/>
</dbReference>
<keyword evidence="2" id="KW-1003">Cell membrane</keyword>
<feature type="transmembrane region" description="Helical" evidence="8">
    <location>
        <begin position="319"/>
        <end position="339"/>
    </location>
</feature>
<evidence type="ECO:0000256" key="8">
    <source>
        <dbReference type="SAM" id="Phobius"/>
    </source>
</evidence>
<evidence type="ECO:0000256" key="7">
    <source>
        <dbReference type="ARBA" id="ARBA00023136"/>
    </source>
</evidence>
<feature type="transmembrane region" description="Helical" evidence="8">
    <location>
        <begin position="396"/>
        <end position="415"/>
    </location>
</feature>
<evidence type="ECO:0000256" key="4">
    <source>
        <dbReference type="ARBA" id="ARBA00022679"/>
    </source>
</evidence>
<keyword evidence="7 8" id="KW-0472">Membrane</keyword>
<evidence type="ECO:0000313" key="10">
    <source>
        <dbReference type="EMBL" id="UYQ94488.1"/>
    </source>
</evidence>